<evidence type="ECO:0000313" key="1">
    <source>
        <dbReference type="EMBL" id="GAA2550273.1"/>
    </source>
</evidence>
<dbReference type="RefSeq" id="WP_344541866.1">
    <property type="nucleotide sequence ID" value="NZ_BAAATM010000018.1"/>
</dbReference>
<organism evidence="1 2">
    <name type="scientific">Streptomyces levis</name>
    <dbReference type="NCBI Taxonomy" id="285566"/>
    <lineage>
        <taxon>Bacteria</taxon>
        <taxon>Bacillati</taxon>
        <taxon>Actinomycetota</taxon>
        <taxon>Actinomycetes</taxon>
        <taxon>Kitasatosporales</taxon>
        <taxon>Streptomycetaceae</taxon>
        <taxon>Streptomyces</taxon>
    </lineage>
</organism>
<name>A0ABN3P0F1_9ACTN</name>
<protein>
    <recommendedName>
        <fullName evidence="3">Tat pathway signal protein</fullName>
    </recommendedName>
</protein>
<dbReference type="NCBIfam" id="NF038083">
    <property type="entry name" value="CU044_5270_fam"/>
    <property type="match status" value="1"/>
</dbReference>
<dbReference type="EMBL" id="BAAATM010000018">
    <property type="protein sequence ID" value="GAA2550273.1"/>
    <property type="molecule type" value="Genomic_DNA"/>
</dbReference>
<sequence>MNELELLREWDADAPPLTDTVRARARFRLDQAMRTPAAATPVRRRPLLRIAVATVAASAVATTVVVAENTGNPPRTRTVSAATVLRGAAAEERRLEKPIAPRDDQFIYTKEIIKETPVGGGPSKTYVDESWNSVDGSKKSYASELGYTQWVPPDRPGQRSWPPRRWAQLRQLPTDPEKLPIALREVGRTPDYERPVKADDWPKVQIFLSGLLRAPVLPKGLRPATFEALAAVPGVKVIPGQTDGDGRAGIGIQYVGPPGTPWANGAQVLVFDAQTYRYLGMRDQRDAGGKTYQQWSYVAAGAVVDRVMQRP</sequence>
<gene>
    <name evidence="1" type="ORF">GCM10010423_58210</name>
</gene>
<dbReference type="InterPro" id="IPR047789">
    <property type="entry name" value="CU044_5270-like"/>
</dbReference>
<comment type="caution">
    <text evidence="1">The sequence shown here is derived from an EMBL/GenBank/DDBJ whole genome shotgun (WGS) entry which is preliminary data.</text>
</comment>
<dbReference type="Proteomes" id="UP001501095">
    <property type="component" value="Unassembled WGS sequence"/>
</dbReference>
<evidence type="ECO:0000313" key="2">
    <source>
        <dbReference type="Proteomes" id="UP001501095"/>
    </source>
</evidence>
<accession>A0ABN3P0F1</accession>
<reference evidence="1 2" key="1">
    <citation type="journal article" date="2019" name="Int. J. Syst. Evol. Microbiol.">
        <title>The Global Catalogue of Microorganisms (GCM) 10K type strain sequencing project: providing services to taxonomists for standard genome sequencing and annotation.</title>
        <authorList>
            <consortium name="The Broad Institute Genomics Platform"/>
            <consortium name="The Broad Institute Genome Sequencing Center for Infectious Disease"/>
            <person name="Wu L."/>
            <person name="Ma J."/>
        </authorList>
    </citation>
    <scope>NUCLEOTIDE SEQUENCE [LARGE SCALE GENOMIC DNA]</scope>
    <source>
        <strain evidence="1 2">JCM 6924</strain>
    </source>
</reference>
<keyword evidence="2" id="KW-1185">Reference proteome</keyword>
<proteinExistence type="predicted"/>
<evidence type="ECO:0008006" key="3">
    <source>
        <dbReference type="Google" id="ProtNLM"/>
    </source>
</evidence>